<evidence type="ECO:0000256" key="4">
    <source>
        <dbReference type="ARBA" id="ARBA00023172"/>
    </source>
</evidence>
<evidence type="ECO:0000256" key="1">
    <source>
        <dbReference type="ARBA" id="ARBA00008857"/>
    </source>
</evidence>
<name>L7U9N0_MYXSD</name>
<dbReference type="InterPro" id="IPR002104">
    <property type="entry name" value="Integrase_catalytic"/>
</dbReference>
<dbReference type="GO" id="GO:0006310">
    <property type="term" value="P:DNA recombination"/>
    <property type="evidence" value="ECO:0007669"/>
    <property type="project" value="UniProtKB-KW"/>
</dbReference>
<evidence type="ECO:0000313" key="8">
    <source>
        <dbReference type="Proteomes" id="UP000011131"/>
    </source>
</evidence>
<keyword evidence="2" id="KW-0229">DNA integration</keyword>
<keyword evidence="4" id="KW-0233">DNA recombination</keyword>
<dbReference type="Gene3D" id="1.10.443.10">
    <property type="entry name" value="Intergrase catalytic core"/>
    <property type="match status" value="1"/>
</dbReference>
<feature type="domain" description="Tyr recombinase" evidence="6">
    <location>
        <begin position="205"/>
        <end position="386"/>
    </location>
</feature>
<feature type="region of interest" description="Disordered" evidence="5">
    <location>
        <begin position="135"/>
        <end position="159"/>
    </location>
</feature>
<dbReference type="PANTHER" id="PTHR30349:SF64">
    <property type="entry name" value="PROPHAGE INTEGRASE INTD-RELATED"/>
    <property type="match status" value="1"/>
</dbReference>
<dbReference type="RefSeq" id="WP_015348816.1">
    <property type="nucleotide sequence ID" value="NC_020126.1"/>
</dbReference>
<comment type="similarity">
    <text evidence="1">Belongs to the 'phage' integrase family.</text>
</comment>
<dbReference type="Proteomes" id="UP000011131">
    <property type="component" value="Chromosome"/>
</dbReference>
<gene>
    <name evidence="7" type="ordered locus">MYSTI_03243</name>
</gene>
<evidence type="ECO:0000256" key="5">
    <source>
        <dbReference type="SAM" id="MobiDB-lite"/>
    </source>
</evidence>
<dbReference type="eggNOG" id="COG0582">
    <property type="taxonomic scope" value="Bacteria"/>
</dbReference>
<dbReference type="PATRIC" id="fig|1278073.3.peg.3304"/>
<dbReference type="Pfam" id="PF00589">
    <property type="entry name" value="Phage_integrase"/>
    <property type="match status" value="1"/>
</dbReference>
<proteinExistence type="inferred from homology"/>
<keyword evidence="3" id="KW-0238">DNA-binding</keyword>
<evidence type="ECO:0000256" key="2">
    <source>
        <dbReference type="ARBA" id="ARBA00022908"/>
    </source>
</evidence>
<dbReference type="GO" id="GO:0003677">
    <property type="term" value="F:DNA binding"/>
    <property type="evidence" value="ECO:0007669"/>
    <property type="project" value="UniProtKB-KW"/>
</dbReference>
<dbReference type="Gene3D" id="1.10.150.130">
    <property type="match status" value="1"/>
</dbReference>
<dbReference type="HOGENOM" id="CLU_027562_17_7_7"/>
<dbReference type="InterPro" id="IPR050090">
    <property type="entry name" value="Tyrosine_recombinase_XerCD"/>
</dbReference>
<dbReference type="InterPro" id="IPR010998">
    <property type="entry name" value="Integrase_recombinase_N"/>
</dbReference>
<dbReference type="InterPro" id="IPR011010">
    <property type="entry name" value="DNA_brk_join_enz"/>
</dbReference>
<keyword evidence="8" id="KW-1185">Reference proteome</keyword>
<dbReference type="GO" id="GO:0015074">
    <property type="term" value="P:DNA integration"/>
    <property type="evidence" value="ECO:0007669"/>
    <property type="project" value="UniProtKB-KW"/>
</dbReference>
<dbReference type="AlphaFoldDB" id="L7U9N0"/>
<organism evidence="7 8">
    <name type="scientific">Myxococcus stipitatus (strain DSM 14675 / JCM 12634 / Mx s8)</name>
    <dbReference type="NCBI Taxonomy" id="1278073"/>
    <lineage>
        <taxon>Bacteria</taxon>
        <taxon>Pseudomonadati</taxon>
        <taxon>Myxococcota</taxon>
        <taxon>Myxococcia</taxon>
        <taxon>Myxococcales</taxon>
        <taxon>Cystobacterineae</taxon>
        <taxon>Myxococcaceae</taxon>
        <taxon>Myxococcus</taxon>
    </lineage>
</organism>
<reference evidence="7 8" key="1">
    <citation type="journal article" date="2013" name="Genome Announc.">
        <title>Complete genome sequence of Myxococcus stipitatus strain DSM 14675, a fruiting myxobacterium.</title>
        <authorList>
            <person name="Huntley S."/>
            <person name="Kneip S."/>
            <person name="Treuner-Lange A."/>
            <person name="Sogaard-Andersen L."/>
        </authorList>
    </citation>
    <scope>NUCLEOTIDE SEQUENCE [LARGE SCALE GENOMIC DNA]</scope>
    <source>
        <strain evidence="8">DSM 14675 / JCM 12634 / Mx s8</strain>
    </source>
</reference>
<dbReference type="KEGG" id="msd:MYSTI_03243"/>
<dbReference type="STRING" id="1278073.MYSTI_03243"/>
<feature type="compositionally biased region" description="Basic residues" evidence="5">
    <location>
        <begin position="135"/>
        <end position="144"/>
    </location>
</feature>
<evidence type="ECO:0000256" key="3">
    <source>
        <dbReference type="ARBA" id="ARBA00023125"/>
    </source>
</evidence>
<evidence type="ECO:0000259" key="6">
    <source>
        <dbReference type="PROSITE" id="PS51898"/>
    </source>
</evidence>
<dbReference type="OrthoDB" id="9789256at2"/>
<dbReference type="InterPro" id="IPR004107">
    <property type="entry name" value="Integrase_SAM-like_N"/>
</dbReference>
<sequence length="404" mass="45831">MSVRQRKYTDKDGRNQQVWFVDIKFRHASGEVERVRKDSPVNTRRGAEQYERDIRAALLMGTFRKEREPETTEEAKKAPRLKDFTARFLTYSENNNKHSSVVSKRQILDDHLTPYFGEMRLDAIGPAEIEEFKAAMKKKPRRMSGHSDTPSTRALRRRKVRTSKTLSLKTINNALAVLSKLLNLAKAQNVLAHTPDVKLFKVAKPDYDFLTFDEVDQLIASAAPQDVALLTTAPKTGLRQGELIGLQWTDLDFVRAKLHVKRTIWRGIEGTPKSGSTRTVDLPQSVVEALRAHRHLRGPFVFCQENGEHLTPGMMDHLLITTLKRAGIRRQKGTIGWHDLRHTYGSHLAMRGVPMKVIQELMGHATIEMTMRYAHLSPQVKQDAVKLLDGPMLERGNTGAMTGS</sequence>
<dbReference type="Pfam" id="PF14659">
    <property type="entry name" value="Phage_int_SAM_3"/>
    <property type="match status" value="1"/>
</dbReference>
<dbReference type="SUPFAM" id="SSF56349">
    <property type="entry name" value="DNA breaking-rejoining enzymes"/>
    <property type="match status" value="1"/>
</dbReference>
<protein>
    <submittedName>
        <fullName evidence="7">Phage integrase family site specific recombinase</fullName>
    </submittedName>
</protein>
<dbReference type="PROSITE" id="PS51898">
    <property type="entry name" value="TYR_RECOMBINASE"/>
    <property type="match status" value="1"/>
</dbReference>
<accession>L7U9N0</accession>
<dbReference type="InterPro" id="IPR013762">
    <property type="entry name" value="Integrase-like_cat_sf"/>
</dbReference>
<evidence type="ECO:0000313" key="7">
    <source>
        <dbReference type="EMBL" id="AGC44555.1"/>
    </source>
</evidence>
<dbReference type="PANTHER" id="PTHR30349">
    <property type="entry name" value="PHAGE INTEGRASE-RELATED"/>
    <property type="match status" value="1"/>
</dbReference>
<dbReference type="EMBL" id="CP004025">
    <property type="protein sequence ID" value="AGC44555.1"/>
    <property type="molecule type" value="Genomic_DNA"/>
</dbReference>
<dbReference type="CDD" id="cd01189">
    <property type="entry name" value="INT_ICEBs1_C_like"/>
    <property type="match status" value="1"/>
</dbReference>